<dbReference type="Gene3D" id="1.25.40.20">
    <property type="entry name" value="Ankyrin repeat-containing domain"/>
    <property type="match status" value="2"/>
</dbReference>
<feature type="repeat" description="ANK" evidence="3">
    <location>
        <begin position="270"/>
        <end position="302"/>
    </location>
</feature>
<dbReference type="Pfam" id="PF12796">
    <property type="entry name" value="Ank_2"/>
    <property type="match status" value="2"/>
</dbReference>
<dbReference type="PANTHER" id="PTHR24198:SF165">
    <property type="entry name" value="ANKYRIN REPEAT-CONTAINING PROTEIN-RELATED"/>
    <property type="match status" value="1"/>
</dbReference>
<sequence>MWIHHYAADDRLAGVAAKLAAGVPVDARFYGMTPLMLAAQRELASPAMLQLLLDAGADPNAGNTRKYDHGATPLGYALRAGDQTKVALLLAAGANAAALSGWGRSHTAEAIRFRPGSGHAANLPLLRLLFGPAGGLDMATAGPDALLAASADGDIATLRWLLAAGVDPVAAEWTPLMRAIIDGDMAQFETLLDAGVDLEARNRRKQTAFLVAVMAGEFSMAQKLFAAGAVVPVPDYMNQNALNLAVRANHLPLLEWLIGLGLPLDGEHPVGGSPLATAAEAGHLQAISLLVAAGADLHAPAVLGDEAIAAASTLQVVQHLLALGANPNAISVKMRAALTGVPRLHGLYVRRQDGLQRRFGSANPEIMEEPGWQAMLACGWPAETARKFVRREEMREVWTWRRFGCSITLLPNGRVIEIAGEHEDYYHHDFCIFNDVVVHHPDGRHVIYGYPRDLFPPRDQHSATLVGDHIYIIGGQGYAGDDSFRHTPVYRLHVDSLQVEALDCSGEPPGRLIRHRARWHDGAIELMGGELLLADEHGEMDYRADHGRRYRLDLERLHWTRLPDQVPTS</sequence>
<keyword evidence="2 3" id="KW-0040">ANK repeat</keyword>
<dbReference type="EMBL" id="FWXD01000004">
    <property type="protein sequence ID" value="SMC20393.1"/>
    <property type="molecule type" value="Genomic_DNA"/>
</dbReference>
<dbReference type="OrthoDB" id="6692170at2"/>
<dbReference type="Gene3D" id="2.120.10.80">
    <property type="entry name" value="Kelch-type beta propeller"/>
    <property type="match status" value="1"/>
</dbReference>
<dbReference type="AlphaFoldDB" id="A0A1W1X980"/>
<evidence type="ECO:0000256" key="2">
    <source>
        <dbReference type="ARBA" id="ARBA00023043"/>
    </source>
</evidence>
<feature type="repeat" description="ANK" evidence="3">
    <location>
        <begin position="171"/>
        <end position="203"/>
    </location>
</feature>
<dbReference type="STRING" id="1121001.SAMN02745857_00935"/>
<gene>
    <name evidence="4" type="ORF">SAMN02745857_00935</name>
</gene>
<dbReference type="RefSeq" id="WP_084089402.1">
    <property type="nucleotide sequence ID" value="NZ_FWXD01000004.1"/>
</dbReference>
<dbReference type="InterPro" id="IPR015915">
    <property type="entry name" value="Kelch-typ_b-propeller"/>
</dbReference>
<keyword evidence="1" id="KW-0677">Repeat</keyword>
<keyword evidence="5" id="KW-1185">Reference proteome</keyword>
<name>A0A1W1X980_9NEIS</name>
<feature type="repeat" description="ANK" evidence="3">
    <location>
        <begin position="30"/>
        <end position="64"/>
    </location>
</feature>
<dbReference type="SUPFAM" id="SSF117281">
    <property type="entry name" value="Kelch motif"/>
    <property type="match status" value="1"/>
</dbReference>
<accession>A0A1W1X980</accession>
<dbReference type="PROSITE" id="PS50088">
    <property type="entry name" value="ANK_REPEAT"/>
    <property type="match status" value="4"/>
</dbReference>
<feature type="repeat" description="ANK" evidence="3">
    <location>
        <begin position="69"/>
        <end position="101"/>
    </location>
</feature>
<organism evidence="4 5">
    <name type="scientific">Andreprevotia lacus DSM 23236</name>
    <dbReference type="NCBI Taxonomy" id="1121001"/>
    <lineage>
        <taxon>Bacteria</taxon>
        <taxon>Pseudomonadati</taxon>
        <taxon>Pseudomonadota</taxon>
        <taxon>Betaproteobacteria</taxon>
        <taxon>Neisseriales</taxon>
        <taxon>Chitinibacteraceae</taxon>
        <taxon>Andreprevotia</taxon>
    </lineage>
</organism>
<dbReference type="PANTHER" id="PTHR24198">
    <property type="entry name" value="ANKYRIN REPEAT AND PROTEIN KINASE DOMAIN-CONTAINING PROTEIN"/>
    <property type="match status" value="1"/>
</dbReference>
<evidence type="ECO:0000256" key="1">
    <source>
        <dbReference type="ARBA" id="ARBA00022737"/>
    </source>
</evidence>
<evidence type="ECO:0000256" key="3">
    <source>
        <dbReference type="PROSITE-ProRule" id="PRU00023"/>
    </source>
</evidence>
<dbReference type="Proteomes" id="UP000192761">
    <property type="component" value="Unassembled WGS sequence"/>
</dbReference>
<protein>
    <submittedName>
        <fullName evidence="4">Ankyrin repeat-containing protein</fullName>
    </submittedName>
</protein>
<proteinExistence type="predicted"/>
<reference evidence="4 5" key="1">
    <citation type="submission" date="2017-04" db="EMBL/GenBank/DDBJ databases">
        <authorList>
            <person name="Afonso C.L."/>
            <person name="Miller P.J."/>
            <person name="Scott M.A."/>
            <person name="Spackman E."/>
            <person name="Goraichik I."/>
            <person name="Dimitrov K.M."/>
            <person name="Suarez D.L."/>
            <person name="Swayne D.E."/>
        </authorList>
    </citation>
    <scope>NUCLEOTIDE SEQUENCE [LARGE SCALE GENOMIC DNA]</scope>
    <source>
        <strain evidence="4 5">DSM 23236</strain>
    </source>
</reference>
<dbReference type="InterPro" id="IPR036770">
    <property type="entry name" value="Ankyrin_rpt-contain_sf"/>
</dbReference>
<evidence type="ECO:0000313" key="5">
    <source>
        <dbReference type="Proteomes" id="UP000192761"/>
    </source>
</evidence>
<evidence type="ECO:0000313" key="4">
    <source>
        <dbReference type="EMBL" id="SMC20393.1"/>
    </source>
</evidence>
<dbReference type="SUPFAM" id="SSF48403">
    <property type="entry name" value="Ankyrin repeat"/>
    <property type="match status" value="1"/>
</dbReference>
<dbReference type="PROSITE" id="PS50297">
    <property type="entry name" value="ANK_REP_REGION"/>
    <property type="match status" value="3"/>
</dbReference>
<dbReference type="InterPro" id="IPR002110">
    <property type="entry name" value="Ankyrin_rpt"/>
</dbReference>
<dbReference type="SMART" id="SM00248">
    <property type="entry name" value="ANK"/>
    <property type="match status" value="8"/>
</dbReference>